<dbReference type="SUPFAM" id="SSF52540">
    <property type="entry name" value="P-loop containing nucleoside triphosphate hydrolases"/>
    <property type="match status" value="1"/>
</dbReference>
<gene>
    <name evidence="1" type="ORF">SAMN04488092_12218</name>
</gene>
<sequence length="346" mass="38795">MSKVVLHIGTHKTATTTIQDMFWANSELLEQHGLIYPRLLEKQTGHHGLVINWEKMPKMFRLPDGDLGTLKALTDRYADQDVTLFLSSEEFSRDRCLVDAAKLREVLDPFDEIEVICVLRPQWQFLQSVYVEVSRGRCPPRPAKVVEQAIETSLYEGLWVDYNRLLERLEGAFAPEEITLMPFDTCRHHPGGIVGAFLAHLGVDLTADQLQVVNEGASNVSPMSLASFAASIIAEPKYAPLWLVNKTAHALRQEYGAGVKPCLFTRAEFHRLKTHFDASNQTLAQHPVAQRSGFALEPFSPQGVTLFREDISIAYWVRMARFGFEAPLNASEKTGKIPPAGPEQGK</sequence>
<evidence type="ECO:0008006" key="3">
    <source>
        <dbReference type="Google" id="ProtNLM"/>
    </source>
</evidence>
<keyword evidence="2" id="KW-1185">Reference proteome</keyword>
<evidence type="ECO:0000313" key="2">
    <source>
        <dbReference type="Proteomes" id="UP000198634"/>
    </source>
</evidence>
<proteinExistence type="predicted"/>
<dbReference type="EMBL" id="FOEP01000022">
    <property type="protein sequence ID" value="SER05157.1"/>
    <property type="molecule type" value="Genomic_DNA"/>
</dbReference>
<dbReference type="STRING" id="657014.SAMN04488092_12218"/>
<evidence type="ECO:0000313" key="1">
    <source>
        <dbReference type="EMBL" id="SER05157.1"/>
    </source>
</evidence>
<dbReference type="AlphaFoldDB" id="A0A1H9L200"/>
<dbReference type="Proteomes" id="UP000198634">
    <property type="component" value="Unassembled WGS sequence"/>
</dbReference>
<reference evidence="1 2" key="1">
    <citation type="submission" date="2016-10" db="EMBL/GenBank/DDBJ databases">
        <authorList>
            <person name="de Groot N.N."/>
        </authorList>
    </citation>
    <scope>NUCLEOTIDE SEQUENCE [LARGE SCALE GENOMIC DNA]</scope>
    <source>
        <strain evidence="1 2">DSM 22007</strain>
    </source>
</reference>
<dbReference type="InterPro" id="IPR027417">
    <property type="entry name" value="P-loop_NTPase"/>
</dbReference>
<dbReference type="RefSeq" id="WP_139246499.1">
    <property type="nucleotide sequence ID" value="NZ_FOEP01000022.1"/>
</dbReference>
<dbReference type="Gene3D" id="3.40.50.300">
    <property type="entry name" value="P-loop containing nucleotide triphosphate hydrolases"/>
    <property type="match status" value="1"/>
</dbReference>
<organism evidence="1 2">
    <name type="scientific">Thalassovita taeanensis</name>
    <dbReference type="NCBI Taxonomy" id="657014"/>
    <lineage>
        <taxon>Bacteria</taxon>
        <taxon>Pseudomonadati</taxon>
        <taxon>Pseudomonadota</taxon>
        <taxon>Alphaproteobacteria</taxon>
        <taxon>Rhodobacterales</taxon>
        <taxon>Roseobacteraceae</taxon>
        <taxon>Thalassovita</taxon>
    </lineage>
</organism>
<dbReference type="OrthoDB" id="547419at2"/>
<name>A0A1H9L200_9RHOB</name>
<accession>A0A1H9L200</accession>
<protein>
    <recommendedName>
        <fullName evidence="3">Sulfotransferase family protein</fullName>
    </recommendedName>
</protein>